<evidence type="ECO:0000256" key="6">
    <source>
        <dbReference type="ARBA" id="ARBA00037727"/>
    </source>
</evidence>
<proteinExistence type="inferred from homology"/>
<evidence type="ECO:0000313" key="10">
    <source>
        <dbReference type="Proteomes" id="UP000694395"/>
    </source>
</evidence>
<feature type="transmembrane region" description="Helical" evidence="8">
    <location>
        <begin position="395"/>
        <end position="417"/>
    </location>
</feature>
<evidence type="ECO:0000256" key="2">
    <source>
        <dbReference type="ARBA" id="ARBA00007863"/>
    </source>
</evidence>
<keyword evidence="3 8" id="KW-0812">Transmembrane</keyword>
<dbReference type="GO" id="GO:0016020">
    <property type="term" value="C:membrane"/>
    <property type="evidence" value="ECO:0007669"/>
    <property type="project" value="UniProtKB-SubCell"/>
</dbReference>
<name>A0A8C7VM54_ONCMY</name>
<dbReference type="AlphaFoldDB" id="A0A8C7VM54"/>
<feature type="transmembrane region" description="Helical" evidence="8">
    <location>
        <begin position="247"/>
        <end position="265"/>
    </location>
</feature>
<evidence type="ECO:0000256" key="3">
    <source>
        <dbReference type="ARBA" id="ARBA00022692"/>
    </source>
</evidence>
<feature type="transmembrane region" description="Helical" evidence="8">
    <location>
        <begin position="342"/>
        <end position="363"/>
    </location>
</feature>
<comment type="function">
    <text evidence="6">Putative solute transporter.</text>
</comment>
<feature type="transmembrane region" description="Helical" evidence="8">
    <location>
        <begin position="212"/>
        <end position="235"/>
    </location>
</feature>
<feature type="transmembrane region" description="Helical" evidence="8">
    <location>
        <begin position="305"/>
        <end position="330"/>
    </location>
</feature>
<feature type="transmembrane region" description="Helical" evidence="8">
    <location>
        <begin position="181"/>
        <end position="200"/>
    </location>
</feature>
<dbReference type="PANTHER" id="PTHR23051:SF0">
    <property type="entry name" value="SOLUTE CARRIER FAMILY 35 MEMBER F5"/>
    <property type="match status" value="1"/>
</dbReference>
<comment type="similarity">
    <text evidence="2">Belongs to the SLC35F solute transporter family.</text>
</comment>
<feature type="transmembrane region" description="Helical" evidence="8">
    <location>
        <begin position="88"/>
        <end position="105"/>
    </location>
</feature>
<dbReference type="Proteomes" id="UP000694395">
    <property type="component" value="Chromosome 3"/>
</dbReference>
<dbReference type="SUPFAM" id="SSF103481">
    <property type="entry name" value="Multidrug resistance efflux transporter EmrE"/>
    <property type="match status" value="1"/>
</dbReference>
<evidence type="ECO:0000256" key="7">
    <source>
        <dbReference type="ARBA" id="ARBA00040744"/>
    </source>
</evidence>
<keyword evidence="5 8" id="KW-0472">Membrane</keyword>
<reference evidence="9" key="3">
    <citation type="submission" date="2025-09" db="UniProtKB">
        <authorList>
            <consortium name="Ensembl"/>
        </authorList>
    </citation>
    <scope>IDENTIFICATION</scope>
</reference>
<evidence type="ECO:0000256" key="8">
    <source>
        <dbReference type="SAM" id="Phobius"/>
    </source>
</evidence>
<dbReference type="InterPro" id="IPR037185">
    <property type="entry name" value="EmrE-like"/>
</dbReference>
<evidence type="ECO:0000256" key="4">
    <source>
        <dbReference type="ARBA" id="ARBA00022989"/>
    </source>
</evidence>
<feature type="transmembrane region" description="Helical" evidence="8">
    <location>
        <begin position="51"/>
        <end position="68"/>
    </location>
</feature>
<dbReference type="Ensembl" id="ENSOMYT00000039093.2">
    <property type="protein sequence ID" value="ENSOMYP00000035846.1"/>
    <property type="gene ID" value="ENSOMYG00000016636.2"/>
</dbReference>
<organism evidence="9 10">
    <name type="scientific">Oncorhynchus mykiss</name>
    <name type="common">Rainbow trout</name>
    <name type="synonym">Salmo gairdneri</name>
    <dbReference type="NCBI Taxonomy" id="8022"/>
    <lineage>
        <taxon>Eukaryota</taxon>
        <taxon>Metazoa</taxon>
        <taxon>Chordata</taxon>
        <taxon>Craniata</taxon>
        <taxon>Vertebrata</taxon>
        <taxon>Euteleostomi</taxon>
        <taxon>Actinopterygii</taxon>
        <taxon>Neopterygii</taxon>
        <taxon>Teleostei</taxon>
        <taxon>Protacanthopterygii</taxon>
        <taxon>Salmoniformes</taxon>
        <taxon>Salmonidae</taxon>
        <taxon>Salmoninae</taxon>
        <taxon>Oncorhynchus</taxon>
    </lineage>
</organism>
<feature type="transmembrane region" description="Helical" evidence="8">
    <location>
        <begin position="277"/>
        <end position="293"/>
    </location>
</feature>
<reference evidence="9" key="1">
    <citation type="submission" date="2020-07" db="EMBL/GenBank/DDBJ databases">
        <title>A long reads based de novo assembly of the rainbow trout Arlee double haploid line genome.</title>
        <authorList>
            <person name="Gao G."/>
            <person name="Palti Y."/>
        </authorList>
    </citation>
    <scope>NUCLEOTIDE SEQUENCE [LARGE SCALE GENOMIC DNA]</scope>
</reference>
<evidence type="ECO:0000256" key="1">
    <source>
        <dbReference type="ARBA" id="ARBA00004141"/>
    </source>
</evidence>
<dbReference type="GeneTree" id="ENSGT00390000005949"/>
<keyword evidence="10" id="KW-1185">Reference proteome</keyword>
<gene>
    <name evidence="9" type="primary">SLC35F5</name>
</gene>
<dbReference type="PANTHER" id="PTHR23051">
    <property type="entry name" value="SOLUTE CARRIER FAMILY 35, MEMBER F5"/>
    <property type="match status" value="1"/>
</dbReference>
<reference evidence="9" key="2">
    <citation type="submission" date="2025-08" db="UniProtKB">
        <authorList>
            <consortium name="Ensembl"/>
        </authorList>
    </citation>
    <scope>IDENTIFICATION</scope>
</reference>
<feature type="transmembrane region" description="Helical" evidence="8">
    <location>
        <begin position="370"/>
        <end position="389"/>
    </location>
</feature>
<evidence type="ECO:0000313" key="9">
    <source>
        <dbReference type="Ensembl" id="ENSOMYP00000035846.1"/>
    </source>
</evidence>
<evidence type="ECO:0000256" key="5">
    <source>
        <dbReference type="ARBA" id="ARBA00023136"/>
    </source>
</evidence>
<comment type="subcellular location">
    <subcellularLocation>
        <location evidence="1">Membrane</location>
        <topology evidence="1">Multi-pass membrane protein</topology>
    </subcellularLocation>
</comment>
<keyword evidence="4 8" id="KW-1133">Transmembrane helix</keyword>
<protein>
    <recommendedName>
        <fullName evidence="7">Solute carrier family 35 member F5</fullName>
    </recommendedName>
</protein>
<accession>A0A8C7VM54</accession>
<sequence length="472" mass="53254">WTSSGWSLFWPVCILVSTPMRELYVFTQMVWVFIMNRMGSQGSTVAQQRRMALGVVILLLVDVIWVASSELTSYIFKRQEYNKPFFSTFTKTSMFVLYLLGFLLWRPWRQQCTGSLRGRHAAFVLECINCDSTSKKQRVRFSNIMEVRQLPSTQALEAKLSRMSFPAVKDQESMLRTVGKLTVTDVAKISFFFCFVWFLANLSYQEALSDTPVAIVNVLSSTSGLFTLILAAVFPSNSSDRFTLSKLLAVALCMGGVALVSFSSMDSPDGKGATGSLWSVAGAALYAVYIVMIKRKVDREDKLDIPMFFGFVGLFNLLLLWPGFLVLHYTGFEAFELPSKLVWTYILINGLIGTVLSEFLWLWGCFLTSSLIGTLALSLTIPLSIIADICMQKVSFSWLFFAGAVPVFLSFFIATLLCHYNNWDPVMVGLRRVFAFICRSKHRIQRLPEDSEQCESLIPLHTVSHDNESFCS</sequence>